<name>A0AAQ4FDS4_AMBAM</name>
<evidence type="ECO:0000259" key="4">
    <source>
        <dbReference type="Pfam" id="PF00501"/>
    </source>
</evidence>
<dbReference type="InterPro" id="IPR000873">
    <property type="entry name" value="AMP-dep_synth/lig_dom"/>
</dbReference>
<dbReference type="Gene3D" id="3.40.50.12780">
    <property type="entry name" value="N-terminal domain of ligase-like"/>
    <property type="match status" value="1"/>
</dbReference>
<evidence type="ECO:0000313" key="7">
    <source>
        <dbReference type="Proteomes" id="UP001321473"/>
    </source>
</evidence>
<dbReference type="InterPro" id="IPR020845">
    <property type="entry name" value="AMP-binding_CS"/>
</dbReference>
<dbReference type="InterPro" id="IPR042099">
    <property type="entry name" value="ANL_N_sf"/>
</dbReference>
<dbReference type="AlphaFoldDB" id="A0AAQ4FDS4"/>
<reference evidence="6 7" key="1">
    <citation type="journal article" date="2023" name="Arcadia Sci">
        <title>De novo assembly of a long-read Amblyomma americanum tick genome.</title>
        <authorList>
            <person name="Chou S."/>
            <person name="Poskanzer K.E."/>
            <person name="Rollins M."/>
            <person name="Thuy-Boun P.S."/>
        </authorList>
    </citation>
    <scope>NUCLEOTIDE SEQUENCE [LARGE SCALE GENOMIC DNA]</scope>
    <source>
        <strain evidence="6">F_SG_1</strain>
        <tissue evidence="6">Salivary glands</tissue>
    </source>
</reference>
<keyword evidence="3" id="KW-0812">Transmembrane</keyword>
<keyword evidence="3" id="KW-0472">Membrane</keyword>
<dbReference type="PANTHER" id="PTHR24096:SF422">
    <property type="entry name" value="BCDNA.GH02901"/>
    <property type="match status" value="1"/>
</dbReference>
<dbReference type="InterPro" id="IPR025110">
    <property type="entry name" value="AMP-bd_C"/>
</dbReference>
<evidence type="ECO:0000313" key="6">
    <source>
        <dbReference type="EMBL" id="KAK8784822.1"/>
    </source>
</evidence>
<dbReference type="Pfam" id="PF00501">
    <property type="entry name" value="AMP-binding"/>
    <property type="match status" value="1"/>
</dbReference>
<accession>A0AAQ4FDS4</accession>
<proteinExistence type="predicted"/>
<dbReference type="EMBL" id="JARKHS020004241">
    <property type="protein sequence ID" value="KAK8784822.1"/>
    <property type="molecule type" value="Genomic_DNA"/>
</dbReference>
<keyword evidence="2" id="KW-0576">Peroxisome</keyword>
<dbReference type="PANTHER" id="PTHR24096">
    <property type="entry name" value="LONG-CHAIN-FATTY-ACID--COA LIGASE"/>
    <property type="match status" value="1"/>
</dbReference>
<sequence length="523" mass="57582">MDIPKVDFGTYMRDSWLQYGDKTAVVDDMSGESCTFSELDRQCRSVAAGMLSLGFKPGDVAAFISTNTLDLVVALFGAIFAGAKVTFIKTNLTGREVGNLFKKLRPTMVFCDSDNTEKVREQRETLTSVKAFVSFDECDDMVSLATLKNHPDQIQRPEPRDPEDVLFIFFTSGTTGHPKPALITHRNYVAIMFGFKSEDSMFHEVAVYLALLPMAHPMGVLVSSTLLIFGAKTITLRTMAIDRLLAAAQKYKNVMLLLYPTYVRYLTEAPVPRTLDLSEVRAILIGGSTTPTKHLKELSLMFPRANVVCGYGLTEVVAAAAYCRRPCKDATCVGPPVPDVEMKVVDVTTNEILGPRECGEICIRGPTVFKAYMDMPEATAKAFDEDGFFCTGDTGYYTEEGHFHVAGRIKDIIKCMDQQVAPAELETLLLSHPDVREVVVAGVPHPKFGEAARAFVVLRDGTSQDEATKKSLEAYIEGLVANYKQLHGGIEFLDKLPVTDTGKALRREVCEAYLKRIAAATAN</sequence>
<feature type="domain" description="AMP-dependent synthetase/ligase" evidence="4">
    <location>
        <begin position="15"/>
        <end position="372"/>
    </location>
</feature>
<evidence type="ECO:0000256" key="1">
    <source>
        <dbReference type="ARBA" id="ARBA00004275"/>
    </source>
</evidence>
<comment type="caution">
    <text evidence="6">The sequence shown here is derived from an EMBL/GenBank/DDBJ whole genome shotgun (WGS) entry which is preliminary data.</text>
</comment>
<feature type="transmembrane region" description="Helical" evidence="3">
    <location>
        <begin position="60"/>
        <end position="83"/>
    </location>
</feature>
<comment type="subcellular location">
    <subcellularLocation>
        <location evidence="1">Peroxisome</location>
    </subcellularLocation>
</comment>
<dbReference type="Pfam" id="PF13193">
    <property type="entry name" value="AMP-binding_C"/>
    <property type="match status" value="1"/>
</dbReference>
<evidence type="ECO:0008006" key="8">
    <source>
        <dbReference type="Google" id="ProtNLM"/>
    </source>
</evidence>
<feature type="domain" description="AMP-binding enzyme C-terminal" evidence="5">
    <location>
        <begin position="424"/>
        <end position="503"/>
    </location>
</feature>
<protein>
    <recommendedName>
        <fullName evidence="8">Acyl-coa synthetase</fullName>
    </recommendedName>
</protein>
<dbReference type="PROSITE" id="PS00455">
    <property type="entry name" value="AMP_BINDING"/>
    <property type="match status" value="1"/>
</dbReference>
<dbReference type="SUPFAM" id="SSF56801">
    <property type="entry name" value="Acetyl-CoA synthetase-like"/>
    <property type="match status" value="1"/>
</dbReference>
<feature type="transmembrane region" description="Helical" evidence="3">
    <location>
        <begin position="205"/>
        <end position="229"/>
    </location>
</feature>
<dbReference type="InterPro" id="IPR045851">
    <property type="entry name" value="AMP-bd_C_sf"/>
</dbReference>
<dbReference type="GO" id="GO:0016405">
    <property type="term" value="F:CoA-ligase activity"/>
    <property type="evidence" value="ECO:0007669"/>
    <property type="project" value="TreeGrafter"/>
</dbReference>
<keyword evidence="7" id="KW-1185">Reference proteome</keyword>
<evidence type="ECO:0000256" key="3">
    <source>
        <dbReference type="SAM" id="Phobius"/>
    </source>
</evidence>
<dbReference type="GO" id="GO:0005777">
    <property type="term" value="C:peroxisome"/>
    <property type="evidence" value="ECO:0007669"/>
    <property type="project" value="UniProtKB-SubCell"/>
</dbReference>
<dbReference type="Gene3D" id="3.30.300.30">
    <property type="match status" value="1"/>
</dbReference>
<dbReference type="Proteomes" id="UP001321473">
    <property type="component" value="Unassembled WGS sequence"/>
</dbReference>
<evidence type="ECO:0000259" key="5">
    <source>
        <dbReference type="Pfam" id="PF13193"/>
    </source>
</evidence>
<organism evidence="6 7">
    <name type="scientific">Amblyomma americanum</name>
    <name type="common">Lone star tick</name>
    <dbReference type="NCBI Taxonomy" id="6943"/>
    <lineage>
        <taxon>Eukaryota</taxon>
        <taxon>Metazoa</taxon>
        <taxon>Ecdysozoa</taxon>
        <taxon>Arthropoda</taxon>
        <taxon>Chelicerata</taxon>
        <taxon>Arachnida</taxon>
        <taxon>Acari</taxon>
        <taxon>Parasitiformes</taxon>
        <taxon>Ixodida</taxon>
        <taxon>Ixodoidea</taxon>
        <taxon>Ixodidae</taxon>
        <taxon>Amblyomminae</taxon>
        <taxon>Amblyomma</taxon>
    </lineage>
</organism>
<keyword evidence="3" id="KW-1133">Transmembrane helix</keyword>
<evidence type="ECO:0000256" key="2">
    <source>
        <dbReference type="ARBA" id="ARBA00023140"/>
    </source>
</evidence>
<gene>
    <name evidence="6" type="ORF">V5799_008811</name>
</gene>